<accession>A0A0B4X0X3</accession>
<proteinExistence type="predicted"/>
<name>A0A0B4X0X3_9HYPH</name>
<evidence type="ECO:0008006" key="4">
    <source>
        <dbReference type="Google" id="ProtNLM"/>
    </source>
</evidence>
<feature type="transmembrane region" description="Helical" evidence="1">
    <location>
        <begin position="81"/>
        <end position="100"/>
    </location>
</feature>
<keyword evidence="3" id="KW-1185">Reference proteome</keyword>
<dbReference type="HOGENOM" id="CLU_1460176_0_0_5"/>
<dbReference type="RefSeq" id="WP_039844072.1">
    <property type="nucleotide sequence ID" value="NZ_CP006877.1"/>
</dbReference>
<feature type="transmembrane region" description="Helical" evidence="1">
    <location>
        <begin position="112"/>
        <end position="130"/>
    </location>
</feature>
<evidence type="ECO:0000313" key="3">
    <source>
        <dbReference type="Proteomes" id="UP000031368"/>
    </source>
</evidence>
<organism evidence="2 3">
    <name type="scientific">Rhizobium gallicum bv. gallicum R602sp</name>
    <dbReference type="NCBI Taxonomy" id="1041138"/>
    <lineage>
        <taxon>Bacteria</taxon>
        <taxon>Pseudomonadati</taxon>
        <taxon>Pseudomonadota</taxon>
        <taxon>Alphaproteobacteria</taxon>
        <taxon>Hyphomicrobiales</taxon>
        <taxon>Rhizobiaceae</taxon>
        <taxon>Rhizobium/Agrobacterium group</taxon>
        <taxon>Rhizobium</taxon>
    </lineage>
</organism>
<dbReference type="Proteomes" id="UP000031368">
    <property type="component" value="Chromosome"/>
</dbReference>
<keyword evidence="1" id="KW-0812">Transmembrane</keyword>
<evidence type="ECO:0000313" key="2">
    <source>
        <dbReference type="EMBL" id="AJD40213.1"/>
    </source>
</evidence>
<keyword evidence="1" id="KW-1133">Transmembrane helix</keyword>
<dbReference type="AlphaFoldDB" id="A0A0B4X0X3"/>
<protein>
    <recommendedName>
        <fullName evidence="4">Transmembrane protein</fullName>
    </recommendedName>
</protein>
<gene>
    <name evidence="2" type="ORF">RGR602_CH00852</name>
</gene>
<keyword evidence="1" id="KW-0472">Membrane</keyword>
<dbReference type="KEGG" id="rga:RGR602_CH00852"/>
<sequence>MTAGSRIPSRMIGLLAILCLAVLAWTTFGFVLPFRHETGAMVLDTYFTGYDRPTVAAMQHVLSDNDVARALLRSMYLGPELVLPALVMMLLFTIVVKLQPGGSYFGKPMHPAFIKAIYVLPFVYCFADYAENLSSLIAFGDSGAAASAAALLPWMTKLKFATLAVSAIVILRFVLIRLTPGGVDGR</sequence>
<dbReference type="EMBL" id="CP006877">
    <property type="protein sequence ID" value="AJD40213.1"/>
    <property type="molecule type" value="Genomic_DNA"/>
</dbReference>
<evidence type="ECO:0000256" key="1">
    <source>
        <dbReference type="SAM" id="Phobius"/>
    </source>
</evidence>
<feature type="transmembrane region" description="Helical" evidence="1">
    <location>
        <begin position="161"/>
        <end position="179"/>
    </location>
</feature>
<reference evidence="2 3" key="1">
    <citation type="submission" date="2013-11" db="EMBL/GenBank/DDBJ databases">
        <title>Complete genome sequence of Rhizobium gallicum bv. gallicum R602.</title>
        <authorList>
            <person name="Bustos P."/>
            <person name="Santamaria R.I."/>
            <person name="Lozano L."/>
            <person name="Acosta J.L."/>
            <person name="Ormeno-Orrillo E."/>
            <person name="Rogel M.A."/>
            <person name="Romero D."/>
            <person name="Cevallos M.A."/>
            <person name="Martinez-Romero E."/>
            <person name="Gonzalez V."/>
        </authorList>
    </citation>
    <scope>NUCLEOTIDE SEQUENCE [LARGE SCALE GENOMIC DNA]</scope>
    <source>
        <strain evidence="2 3">R602</strain>
    </source>
</reference>